<dbReference type="KEGG" id="lrs:PX52LOC_01537"/>
<reference evidence="4" key="1">
    <citation type="submission" date="2019-08" db="EMBL/GenBank/DDBJ databases">
        <title>Limnoglobus roseus gen. nov., sp. nov., a novel freshwater planctomycete with a giant genome from the family Gemmataceae.</title>
        <authorList>
            <person name="Kulichevskaya I.S."/>
            <person name="Naumoff D.G."/>
            <person name="Miroshnikov K."/>
            <person name="Ivanova A."/>
            <person name="Philippov D.A."/>
            <person name="Hakobyan A."/>
            <person name="Rijpstra I.C."/>
            <person name="Sinninghe Damste J.S."/>
            <person name="Liesack W."/>
            <person name="Dedysh S.N."/>
        </authorList>
    </citation>
    <scope>NUCLEOTIDE SEQUENCE [LARGE SCALE GENOMIC DNA]</scope>
    <source>
        <strain evidence="4">PX52</strain>
    </source>
</reference>
<proteinExistence type="predicted"/>
<dbReference type="InterPro" id="IPR041657">
    <property type="entry name" value="HTH_17"/>
</dbReference>
<evidence type="ECO:0000313" key="4">
    <source>
        <dbReference type="Proteomes" id="UP000324974"/>
    </source>
</evidence>
<evidence type="ECO:0000259" key="2">
    <source>
        <dbReference type="Pfam" id="PF12728"/>
    </source>
</evidence>
<gene>
    <name evidence="3" type="ORF">PX52LOC_01537</name>
</gene>
<name>A0A5C1ABX1_9BACT</name>
<dbReference type="AlphaFoldDB" id="A0A5C1ABX1"/>
<accession>A0A5C1ABX1</accession>
<keyword evidence="4" id="KW-1185">Reference proteome</keyword>
<feature type="region of interest" description="Disordered" evidence="1">
    <location>
        <begin position="85"/>
        <end position="124"/>
    </location>
</feature>
<evidence type="ECO:0000313" key="3">
    <source>
        <dbReference type="EMBL" id="QEL14644.1"/>
    </source>
</evidence>
<evidence type="ECO:0000256" key="1">
    <source>
        <dbReference type="SAM" id="MobiDB-lite"/>
    </source>
</evidence>
<dbReference type="Pfam" id="PF12728">
    <property type="entry name" value="HTH_17"/>
    <property type="match status" value="1"/>
</dbReference>
<feature type="domain" description="Helix-turn-helix" evidence="2">
    <location>
        <begin position="35"/>
        <end position="80"/>
    </location>
</feature>
<dbReference type="OrthoDB" id="3393149at2"/>
<organism evidence="3 4">
    <name type="scientific">Limnoglobus roseus</name>
    <dbReference type="NCBI Taxonomy" id="2598579"/>
    <lineage>
        <taxon>Bacteria</taxon>
        <taxon>Pseudomonadati</taxon>
        <taxon>Planctomycetota</taxon>
        <taxon>Planctomycetia</taxon>
        <taxon>Gemmatales</taxon>
        <taxon>Gemmataceae</taxon>
        <taxon>Limnoglobus</taxon>
    </lineage>
</organism>
<dbReference type="Proteomes" id="UP000324974">
    <property type="component" value="Chromosome"/>
</dbReference>
<sequence length="124" mass="13427">MSRGSLAPKNRRSVTAKSSTIAQAAVGPLVALDALLTPRQFAARCGVTTKTAIRWCKAGKLAGAFITPGGVCWKIPESSLPKERQAAAETMSMRDWNRRADEAMAKLEARSRRTKPSPQSTRTK</sequence>
<protein>
    <recommendedName>
        <fullName evidence="2">Helix-turn-helix domain-containing protein</fullName>
    </recommendedName>
</protein>
<dbReference type="RefSeq" id="WP_149109524.1">
    <property type="nucleotide sequence ID" value="NZ_CP042425.1"/>
</dbReference>
<dbReference type="EMBL" id="CP042425">
    <property type="protein sequence ID" value="QEL14644.1"/>
    <property type="molecule type" value="Genomic_DNA"/>
</dbReference>
<feature type="compositionally biased region" description="Basic and acidic residues" evidence="1">
    <location>
        <begin position="95"/>
        <end position="111"/>
    </location>
</feature>